<name>A0A1E3I333_9TREE</name>
<feature type="region of interest" description="Disordered" evidence="1">
    <location>
        <begin position="236"/>
        <end position="256"/>
    </location>
</feature>
<sequence>MYKGRPLCCPISHPPLSVVCPICLSSDISQPPPVMRASFLVSFLALVATGVYSVPRPQLQPISETIKATECACAHPNQAAISVGTAYSTADSVPTGVPISEADCPCAYDTTSQVIDASDYSAEPAVRALDPSVAEHALSDQLTSGKSTDGTSALIAAAPGAEQSADVESLKKAGLALLASKYGSMLPSATLTAAAANLGQGSASAGGQDIDMDALKKAGLSLLASKYGSMVPSAALPSARDVPSAGPSGSSGASGQDVDMEALKKAGLALLASKYGSMLPSATLTAAAANLGQGSASAGGQDIDMDALKEAGLSLLASKYGSMVPTAALPSARNVPSAAASFAQDFVDEYNEIPAHAVDVWRSENSRGYVSELADDILNKTAVTGKHVLEGASHVLNKTASLAENTVDKALSLPSEELKLLKSSERHLGVIVNVSAELRDSDEEAGDADDEEQSDDNISNAVGQKFPIYPPPGSWN</sequence>
<gene>
    <name evidence="2" type="ORF">L202_01295</name>
</gene>
<keyword evidence="3" id="KW-1185">Reference proteome</keyword>
<accession>A0A1E3I333</accession>
<dbReference type="Proteomes" id="UP000094065">
    <property type="component" value="Unassembled WGS sequence"/>
</dbReference>
<dbReference type="RefSeq" id="XP_018997073.1">
    <property type="nucleotide sequence ID" value="XM_019134646.1"/>
</dbReference>
<dbReference type="AlphaFoldDB" id="A0A1E3I333"/>
<evidence type="ECO:0000256" key="1">
    <source>
        <dbReference type="SAM" id="MobiDB-lite"/>
    </source>
</evidence>
<feature type="region of interest" description="Disordered" evidence="1">
    <location>
        <begin position="439"/>
        <end position="476"/>
    </location>
</feature>
<feature type="compositionally biased region" description="Low complexity" evidence="1">
    <location>
        <begin position="243"/>
        <end position="255"/>
    </location>
</feature>
<evidence type="ECO:0000313" key="3">
    <source>
        <dbReference type="Proteomes" id="UP000094065"/>
    </source>
</evidence>
<feature type="compositionally biased region" description="Acidic residues" evidence="1">
    <location>
        <begin position="440"/>
        <end position="455"/>
    </location>
</feature>
<dbReference type="EMBL" id="AWGJ01000002">
    <property type="protein sequence ID" value="ODN83073.1"/>
    <property type="molecule type" value="Genomic_DNA"/>
</dbReference>
<evidence type="ECO:0000313" key="2">
    <source>
        <dbReference type="EMBL" id="ODN83073.1"/>
    </source>
</evidence>
<proteinExistence type="predicted"/>
<dbReference type="GeneID" id="30152604"/>
<organism evidence="2 3">
    <name type="scientific">Cryptococcus amylolentus CBS 6039</name>
    <dbReference type="NCBI Taxonomy" id="1295533"/>
    <lineage>
        <taxon>Eukaryota</taxon>
        <taxon>Fungi</taxon>
        <taxon>Dikarya</taxon>
        <taxon>Basidiomycota</taxon>
        <taxon>Agaricomycotina</taxon>
        <taxon>Tremellomycetes</taxon>
        <taxon>Tremellales</taxon>
        <taxon>Cryptococcaceae</taxon>
        <taxon>Cryptococcus</taxon>
    </lineage>
</organism>
<protein>
    <submittedName>
        <fullName evidence="2">Uncharacterized protein</fullName>
    </submittedName>
</protein>
<reference evidence="2 3" key="1">
    <citation type="submission" date="2016-06" db="EMBL/GenBank/DDBJ databases">
        <title>Evolution of pathogenesis and genome organization in the Tremellales.</title>
        <authorList>
            <person name="Cuomo C."/>
            <person name="Litvintseva A."/>
            <person name="Heitman J."/>
            <person name="Chen Y."/>
            <person name="Sun S."/>
            <person name="Springer D."/>
            <person name="Dromer F."/>
            <person name="Young S."/>
            <person name="Zeng Q."/>
            <person name="Chapman S."/>
            <person name="Gujja S."/>
            <person name="Saif S."/>
            <person name="Birren B."/>
        </authorList>
    </citation>
    <scope>NUCLEOTIDE SEQUENCE [LARGE SCALE GENOMIC DNA]</scope>
    <source>
        <strain evidence="2 3">CBS 6039</strain>
    </source>
</reference>
<comment type="caution">
    <text evidence="2">The sequence shown here is derived from an EMBL/GenBank/DDBJ whole genome shotgun (WGS) entry which is preliminary data.</text>
</comment>